<dbReference type="EMBL" id="BARS01037323">
    <property type="protein sequence ID" value="GAG25008.1"/>
    <property type="molecule type" value="Genomic_DNA"/>
</dbReference>
<gene>
    <name evidence="1" type="ORF">S01H1_57239</name>
</gene>
<sequence>GEIAIVLMVLLARRFYGDSLRFKREKDALTDIHFDKTDRVIDLISGKEPNAVIIFKGISKEDTAYFNCICQLFIETGIVAGKKYGMNDAHKSIITWWERLPVIAKAEQFYDDELKAFVKTLNSAETKDPFGFIKYDLLKLFGLSEDEKIAADKLVEIKKGFETFKDAASEILNSMQGNLLEKVASVFGIESALPIDIQDALKEWYDNLDSFQKDVHGKYHTNESKVIISRIKQMLDVKTLIFADFPEAFGFGELSA</sequence>
<evidence type="ECO:0000313" key="1">
    <source>
        <dbReference type="EMBL" id="GAG25008.1"/>
    </source>
</evidence>
<reference evidence="1" key="1">
    <citation type="journal article" date="2014" name="Front. Microbiol.">
        <title>High frequency of phylogenetically diverse reductive dehalogenase-homologous genes in deep subseafloor sedimentary metagenomes.</title>
        <authorList>
            <person name="Kawai M."/>
            <person name="Futagami T."/>
            <person name="Toyoda A."/>
            <person name="Takaki Y."/>
            <person name="Nishi S."/>
            <person name="Hori S."/>
            <person name="Arai W."/>
            <person name="Tsubouchi T."/>
            <person name="Morono Y."/>
            <person name="Uchiyama I."/>
            <person name="Ito T."/>
            <person name="Fujiyama A."/>
            <person name="Inagaki F."/>
            <person name="Takami H."/>
        </authorList>
    </citation>
    <scope>NUCLEOTIDE SEQUENCE</scope>
    <source>
        <strain evidence="1">Expedition CK06-06</strain>
    </source>
</reference>
<feature type="non-terminal residue" evidence="1">
    <location>
        <position position="256"/>
    </location>
</feature>
<organism evidence="1">
    <name type="scientific">marine sediment metagenome</name>
    <dbReference type="NCBI Taxonomy" id="412755"/>
    <lineage>
        <taxon>unclassified sequences</taxon>
        <taxon>metagenomes</taxon>
        <taxon>ecological metagenomes</taxon>
    </lineage>
</organism>
<dbReference type="AlphaFoldDB" id="X0WKJ3"/>
<proteinExistence type="predicted"/>
<comment type="caution">
    <text evidence="1">The sequence shown here is derived from an EMBL/GenBank/DDBJ whole genome shotgun (WGS) entry which is preliminary data.</text>
</comment>
<accession>X0WKJ3</accession>
<feature type="non-terminal residue" evidence="1">
    <location>
        <position position="1"/>
    </location>
</feature>
<protein>
    <submittedName>
        <fullName evidence="1">Uncharacterized protein</fullName>
    </submittedName>
</protein>
<name>X0WKJ3_9ZZZZ</name>